<keyword evidence="2" id="KW-1185">Reference proteome</keyword>
<reference evidence="1" key="1">
    <citation type="submission" date="2020-09" db="EMBL/GenBank/DDBJ databases">
        <title>Leviviricetes taxonomy.</title>
        <authorList>
            <person name="Stockdale S.R."/>
            <person name="Callanan J."/>
            <person name="Adriaenssens E.M."/>
            <person name="Kuhn J.H."/>
            <person name="Rumnieks J."/>
            <person name="Shkoporov A."/>
            <person name="Draper L.A."/>
            <person name="Ross P."/>
            <person name="Hill C."/>
        </authorList>
    </citation>
    <scope>NUCLEOTIDE SEQUENCE</scope>
</reference>
<sequence>MRSELSLNNRAEQYSYFQQTYGPLGWSLLFWMESCQNSGIDYEALLADLSHYFSSQSEEATEDE</sequence>
<dbReference type="RefSeq" id="YP_010769653.1">
    <property type="nucleotide sequence ID" value="NC_074038.1"/>
</dbReference>
<protein>
    <submittedName>
        <fullName evidence="1">Uncharacterized protein</fullName>
    </submittedName>
</protein>
<dbReference type="EMBL" id="BK014197">
    <property type="protein sequence ID" value="DAD52756.1"/>
    <property type="molecule type" value="Genomic_RNA"/>
</dbReference>
<evidence type="ECO:0000313" key="1">
    <source>
        <dbReference type="EMBL" id="DAD52756.1"/>
    </source>
</evidence>
<evidence type="ECO:0000313" key="2">
    <source>
        <dbReference type="Proteomes" id="UP000677801"/>
    </source>
</evidence>
<gene>
    <name evidence="1" type="primary">SRR7976325_16_1</name>
</gene>
<proteinExistence type="predicted"/>
<organism evidence="1 2">
    <name type="scientific">ssRNA phage SRR7976325_16</name>
    <dbReference type="NCBI Taxonomy" id="2786703"/>
    <lineage>
        <taxon>Viruses</taxon>
        <taxon>Riboviria</taxon>
        <taxon>Orthornavirae</taxon>
        <taxon>Lenarviricota</taxon>
        <taxon>Leviviricetes</taxon>
        <taxon>Norzivirales</taxon>
        <taxon>Fiersviridae</taxon>
        <taxon>Onohmuvirus</taxon>
        <taxon>Onohmuvirus pelenecus</taxon>
    </lineage>
</organism>
<name>A0A8S5L5I1_9VIRU</name>
<accession>A0A8S5L5I1</accession>
<dbReference type="Proteomes" id="UP000677801">
    <property type="component" value="Segment"/>
</dbReference>
<dbReference type="GeneID" id="80398736"/>
<dbReference type="KEGG" id="vg:80398736"/>